<proteinExistence type="inferred from homology"/>
<dbReference type="GeneID" id="92178258"/>
<feature type="region of interest" description="Disordered" evidence="9">
    <location>
        <begin position="147"/>
        <end position="171"/>
    </location>
</feature>
<dbReference type="GO" id="GO:0000105">
    <property type="term" value="P:L-histidine biosynthetic process"/>
    <property type="evidence" value="ECO:0007669"/>
    <property type="project" value="UniProtKB-UniRule"/>
</dbReference>
<keyword evidence="5 8" id="KW-0378">Hydrolase</keyword>
<evidence type="ECO:0000256" key="7">
    <source>
        <dbReference type="ARBA" id="ARBA00049158"/>
    </source>
</evidence>
<keyword evidence="6 8" id="KW-0368">Histidine biosynthesis</keyword>
<dbReference type="KEGG" id="kne:92178258"/>
<dbReference type="Proteomes" id="UP001388673">
    <property type="component" value="Unassembled WGS sequence"/>
</dbReference>
<dbReference type="CDD" id="cd12110">
    <property type="entry name" value="PHP_HisPPase_Hisj_like"/>
    <property type="match status" value="1"/>
</dbReference>
<dbReference type="InterPro" id="IPR004013">
    <property type="entry name" value="PHP_dom"/>
</dbReference>
<reference evidence="11 12" key="1">
    <citation type="journal article" date="2024" name="bioRxiv">
        <title>Comparative genomics of Cryptococcus and Kwoniella reveals pathogenesis evolution and contrasting karyotype dynamics via intercentromeric recombination or chromosome fusion.</title>
        <authorList>
            <person name="Coelho M.A."/>
            <person name="David-Palma M."/>
            <person name="Shea T."/>
            <person name="Bowers K."/>
            <person name="McGinley-Smith S."/>
            <person name="Mohammad A.W."/>
            <person name="Gnirke A."/>
            <person name="Yurkov A.M."/>
            <person name="Nowrousian M."/>
            <person name="Sun S."/>
            <person name="Cuomo C.A."/>
            <person name="Heitman J."/>
        </authorList>
    </citation>
    <scope>NUCLEOTIDE SEQUENCE [LARGE SCALE GENOMIC DNA]</scope>
    <source>
        <strain evidence="11 12">CBS 13917</strain>
    </source>
</reference>
<dbReference type="NCBIfam" id="TIGR01856">
    <property type="entry name" value="hisJ_fam"/>
    <property type="match status" value="1"/>
</dbReference>
<keyword evidence="4 8" id="KW-0028">Amino-acid biosynthesis</keyword>
<comment type="catalytic activity">
    <reaction evidence="7 8">
        <text>L-histidinol phosphate + H2O = L-histidinol + phosphate</text>
        <dbReference type="Rhea" id="RHEA:14465"/>
        <dbReference type="ChEBI" id="CHEBI:15377"/>
        <dbReference type="ChEBI" id="CHEBI:43474"/>
        <dbReference type="ChEBI" id="CHEBI:57699"/>
        <dbReference type="ChEBI" id="CHEBI:57980"/>
        <dbReference type="EC" id="3.1.3.15"/>
    </reaction>
</comment>
<dbReference type="GO" id="GO:0005737">
    <property type="term" value="C:cytoplasm"/>
    <property type="evidence" value="ECO:0007669"/>
    <property type="project" value="TreeGrafter"/>
</dbReference>
<evidence type="ECO:0000256" key="3">
    <source>
        <dbReference type="ARBA" id="ARBA00013085"/>
    </source>
</evidence>
<dbReference type="SUPFAM" id="SSF89550">
    <property type="entry name" value="PHP domain-like"/>
    <property type="match status" value="1"/>
</dbReference>
<dbReference type="EC" id="3.1.3.15" evidence="3 8"/>
<evidence type="ECO:0000259" key="10">
    <source>
        <dbReference type="Pfam" id="PF02811"/>
    </source>
</evidence>
<organism evidence="11 12">
    <name type="scientific">Kwoniella newhampshirensis</name>
    <dbReference type="NCBI Taxonomy" id="1651941"/>
    <lineage>
        <taxon>Eukaryota</taxon>
        <taxon>Fungi</taxon>
        <taxon>Dikarya</taxon>
        <taxon>Basidiomycota</taxon>
        <taxon>Agaricomycotina</taxon>
        <taxon>Tremellomycetes</taxon>
        <taxon>Tremellales</taxon>
        <taxon>Cryptococcaceae</taxon>
        <taxon>Kwoniella</taxon>
    </lineage>
</organism>
<evidence type="ECO:0000256" key="1">
    <source>
        <dbReference type="ARBA" id="ARBA00004970"/>
    </source>
</evidence>
<evidence type="ECO:0000313" key="11">
    <source>
        <dbReference type="EMBL" id="KAK8865851.1"/>
    </source>
</evidence>
<dbReference type="InterPro" id="IPR016195">
    <property type="entry name" value="Pol/histidinol_Pase-like"/>
</dbReference>
<evidence type="ECO:0000256" key="2">
    <source>
        <dbReference type="ARBA" id="ARBA00009152"/>
    </source>
</evidence>
<keyword evidence="12" id="KW-1185">Reference proteome</keyword>
<evidence type="ECO:0000256" key="6">
    <source>
        <dbReference type="ARBA" id="ARBA00023102"/>
    </source>
</evidence>
<evidence type="ECO:0000256" key="8">
    <source>
        <dbReference type="RuleBase" id="RU366003"/>
    </source>
</evidence>
<dbReference type="Gene3D" id="3.20.20.140">
    <property type="entry name" value="Metal-dependent hydrolases"/>
    <property type="match status" value="1"/>
</dbReference>
<evidence type="ECO:0000256" key="5">
    <source>
        <dbReference type="ARBA" id="ARBA00022801"/>
    </source>
</evidence>
<dbReference type="InterPro" id="IPR010140">
    <property type="entry name" value="Histidinol_P_phosphatase_HisJ"/>
</dbReference>
<comment type="caution">
    <text evidence="11">The sequence shown here is derived from an EMBL/GenBank/DDBJ whole genome shotgun (WGS) entry which is preliminary data.</text>
</comment>
<name>A0AAW0Z574_9TREE</name>
<accession>A0AAW0Z574</accession>
<evidence type="ECO:0000256" key="4">
    <source>
        <dbReference type="ARBA" id="ARBA00022605"/>
    </source>
</evidence>
<dbReference type="GO" id="GO:0004401">
    <property type="term" value="F:histidinol-phosphatase activity"/>
    <property type="evidence" value="ECO:0007669"/>
    <property type="project" value="UniProtKB-UniRule"/>
</dbReference>
<evidence type="ECO:0000313" key="12">
    <source>
        <dbReference type="Proteomes" id="UP001388673"/>
    </source>
</evidence>
<dbReference type="PANTHER" id="PTHR21039">
    <property type="entry name" value="HISTIDINOL PHOSPHATASE-RELATED"/>
    <property type="match status" value="1"/>
</dbReference>
<dbReference type="AlphaFoldDB" id="A0AAW0Z574"/>
<dbReference type="PANTHER" id="PTHR21039:SF0">
    <property type="entry name" value="HISTIDINOL-PHOSPHATASE"/>
    <property type="match status" value="1"/>
</dbReference>
<dbReference type="Pfam" id="PF02811">
    <property type="entry name" value="PHP"/>
    <property type="match status" value="1"/>
</dbReference>
<dbReference type="RefSeq" id="XP_066805330.1">
    <property type="nucleotide sequence ID" value="XM_066944129.1"/>
</dbReference>
<comment type="pathway">
    <text evidence="1 8">Amino-acid biosynthesis; L-histidine biosynthesis; L-histidine from 5-phospho-alpha-D-ribose 1-diphosphate: step 8/9.</text>
</comment>
<gene>
    <name evidence="11" type="ORF">IAR55_000999</name>
</gene>
<protein>
    <recommendedName>
        <fullName evidence="3 8">Histidinol-phosphatase</fullName>
        <shortName evidence="8">HolPase</shortName>
        <ecNumber evidence="3 8">3.1.3.15</ecNumber>
    </recommendedName>
</protein>
<evidence type="ECO:0000256" key="9">
    <source>
        <dbReference type="SAM" id="MobiDB-lite"/>
    </source>
</evidence>
<sequence length="363" mass="41461">MPHSHHSHSGQFCRHAKDNLEDVIVEAIRQGFEVFGLSEHAPRYRLEDLFPEEADLTPTDLLEAYHSFLAIASSLREKYSSRIHLLISLETDYITPLDSLNLASLLASTRGDAIDYIVGSVHHVRGISIDFDRNTWLRAVHLCSRRPPSQEEEEEEDGRTMDPGPPPKLELGDQSITCLREGYVPTEEELIPFLEKYFDSQFDLIKKHQPEVLGHIDLCLLWVPEISKKLQAMPSVWARVERNVRAVIEYGGLFEANAAAFRKGWETSYPSKDILQLILSLKGRICLSDDSHGVSYVGLNYLKLRDYLAGADVATIWYLVPTDQRVNGDEDVGNRRRVVARRMEAWNDHPFWKKLEIAQEAKT</sequence>
<comment type="similarity">
    <text evidence="2 8">Belongs to the PHP hydrolase family. HisK subfamily.</text>
</comment>
<feature type="domain" description="PHP" evidence="10">
    <location>
        <begin position="5"/>
        <end position="127"/>
    </location>
</feature>
<dbReference type="EMBL" id="JBCAWK010000002">
    <property type="protein sequence ID" value="KAK8865851.1"/>
    <property type="molecule type" value="Genomic_DNA"/>
</dbReference>